<sequence>MTGLQTSLVDMSASPAATAYPGYALSNTRPVPRSAARAAMKRVRTAVAGVVIGTVGIACTVTGPSAANASSSTAVAAPIASSHLVPTLDPKAELAAQILSYQHLDADWDGDGAVVPSKEAIEDALAILDLIPVSSDAPAAMVESRGDIGLFWQAPTTYIDLSFKGDQTIVYYGHALSRTDDRTQLVASGVAPYNRKSLPKDLMAVILSA</sequence>
<reference evidence="1 2" key="1">
    <citation type="submission" date="2016-11" db="EMBL/GenBank/DDBJ databases">
        <authorList>
            <person name="Jaros S."/>
            <person name="Januszkiewicz K."/>
            <person name="Wedrychowicz H."/>
        </authorList>
    </citation>
    <scope>NUCLEOTIDE SEQUENCE [LARGE SCALE GENOMIC DNA]</scope>
    <source>
        <strain evidence="1 2">DSM 19436</strain>
    </source>
</reference>
<dbReference type="Proteomes" id="UP000184485">
    <property type="component" value="Unassembled WGS sequence"/>
</dbReference>
<dbReference type="EMBL" id="FQUP01000001">
    <property type="protein sequence ID" value="SHF06440.1"/>
    <property type="molecule type" value="Genomic_DNA"/>
</dbReference>
<evidence type="ECO:0000313" key="1">
    <source>
        <dbReference type="EMBL" id="SHF06440.1"/>
    </source>
</evidence>
<name>A0A1M4YL16_9HYPH</name>
<protein>
    <submittedName>
        <fullName evidence="1">Uncharacterized protein</fullName>
    </submittedName>
</protein>
<dbReference type="AlphaFoldDB" id="A0A1M4YL16"/>
<accession>A0A1M4YL16</accession>
<proteinExistence type="predicted"/>
<organism evidence="1 2">
    <name type="scientific">Kaistia soli DSM 19436</name>
    <dbReference type="NCBI Taxonomy" id="1122133"/>
    <lineage>
        <taxon>Bacteria</taxon>
        <taxon>Pseudomonadati</taxon>
        <taxon>Pseudomonadota</taxon>
        <taxon>Alphaproteobacteria</taxon>
        <taxon>Hyphomicrobiales</taxon>
        <taxon>Kaistiaceae</taxon>
        <taxon>Kaistia</taxon>
    </lineage>
</organism>
<evidence type="ECO:0000313" key="2">
    <source>
        <dbReference type="Proteomes" id="UP000184485"/>
    </source>
</evidence>
<gene>
    <name evidence="1" type="ORF">SAMN02745157_1552</name>
</gene>
<keyword evidence="2" id="KW-1185">Reference proteome</keyword>